<dbReference type="EMBL" id="CP064791">
    <property type="protein sequence ID" value="QSG14704.1"/>
    <property type="molecule type" value="Genomic_DNA"/>
</dbReference>
<dbReference type="Proteomes" id="UP000663292">
    <property type="component" value="Chromosome"/>
</dbReference>
<evidence type="ECO:0000313" key="4">
    <source>
        <dbReference type="Proteomes" id="UP000663292"/>
    </source>
</evidence>
<proteinExistence type="inferred from homology"/>
<feature type="domain" description="UspA" evidence="2">
    <location>
        <begin position="3"/>
        <end position="128"/>
    </location>
</feature>
<dbReference type="Gene3D" id="3.40.50.620">
    <property type="entry name" value="HUPs"/>
    <property type="match status" value="1"/>
</dbReference>
<dbReference type="Pfam" id="PF00582">
    <property type="entry name" value="Usp"/>
    <property type="match status" value="1"/>
</dbReference>
<gene>
    <name evidence="3" type="primary">uspA9</name>
    <name evidence="3" type="ORF">HSEST_1171</name>
</gene>
<comment type="similarity">
    <text evidence="1">Belongs to the universal stress protein A family.</text>
</comment>
<dbReference type="PANTHER" id="PTHR46268:SF6">
    <property type="entry name" value="UNIVERSAL STRESS PROTEIN UP12"/>
    <property type="match status" value="1"/>
</dbReference>
<dbReference type="InterPro" id="IPR014729">
    <property type="entry name" value="Rossmann-like_a/b/a_fold"/>
</dbReference>
<dbReference type="CDD" id="cd00293">
    <property type="entry name" value="USP-like"/>
    <property type="match status" value="1"/>
</dbReference>
<dbReference type="RefSeq" id="WP_229122752.1">
    <property type="nucleotide sequence ID" value="NZ_CP064791.1"/>
</dbReference>
<name>A0A897NQI1_9EURY</name>
<evidence type="ECO:0000259" key="2">
    <source>
        <dbReference type="Pfam" id="PF00582"/>
    </source>
</evidence>
<dbReference type="SUPFAM" id="SSF52402">
    <property type="entry name" value="Adenine nucleotide alpha hydrolases-like"/>
    <property type="match status" value="1"/>
</dbReference>
<dbReference type="InterPro" id="IPR006016">
    <property type="entry name" value="UspA"/>
</dbReference>
<accession>A0A897NQI1</accession>
<dbReference type="AlphaFoldDB" id="A0A897NQI1"/>
<protein>
    <submittedName>
        <fullName evidence="3">Nucleotide-binding protein, UspA family</fullName>
    </submittedName>
</protein>
<dbReference type="GeneID" id="68857807"/>
<sequence>MYRALMPIDGSESRGEAQAEAVIGLPNATESVTVTLLYVFDDADQMETTAPDELDGGRVAATRLQDAGIAVEQSSRVGDPATEILAAADELDADQIVLGGRKRSPVGAILFGSVSQSVIVDADRPVTITGDATSHSA</sequence>
<dbReference type="PANTHER" id="PTHR46268">
    <property type="entry name" value="STRESS RESPONSE PROTEIN NHAX"/>
    <property type="match status" value="1"/>
</dbReference>
<reference evidence="3 4" key="1">
    <citation type="submission" date="2020-11" db="EMBL/GenBank/DDBJ databases">
        <title>Carbohydrate-dependent, anaerobic sulfur respiration: A novel catabolism in halophilic archaea.</title>
        <authorList>
            <person name="Sorokin D.Y."/>
            <person name="Messina E."/>
            <person name="Smedile F."/>
            <person name="La Cono V."/>
            <person name="Hallsworth J.E."/>
            <person name="Yakimov M.M."/>
        </authorList>
    </citation>
    <scope>NUCLEOTIDE SEQUENCE [LARGE SCALE GENOMIC DNA]</scope>
    <source>
        <strain evidence="3 4">HSR-Est</strain>
    </source>
</reference>
<keyword evidence="4" id="KW-1185">Reference proteome</keyword>
<evidence type="ECO:0000313" key="3">
    <source>
        <dbReference type="EMBL" id="QSG14704.1"/>
    </source>
</evidence>
<organism evidence="3 4">
    <name type="scientific">Halapricum desulfuricans</name>
    <dbReference type="NCBI Taxonomy" id="2841257"/>
    <lineage>
        <taxon>Archaea</taxon>
        <taxon>Methanobacteriati</taxon>
        <taxon>Methanobacteriota</taxon>
        <taxon>Stenosarchaea group</taxon>
        <taxon>Halobacteria</taxon>
        <taxon>Halobacteriales</taxon>
        <taxon>Haloarculaceae</taxon>
        <taxon>Halapricum</taxon>
    </lineage>
</organism>
<dbReference type="InterPro" id="IPR006015">
    <property type="entry name" value="Universal_stress_UspA"/>
</dbReference>
<evidence type="ECO:0000256" key="1">
    <source>
        <dbReference type="ARBA" id="ARBA00008791"/>
    </source>
</evidence>
<dbReference type="PRINTS" id="PR01438">
    <property type="entry name" value="UNVRSLSTRESS"/>
</dbReference>